<dbReference type="AlphaFoldDB" id="A0A8W8MIJ2"/>
<dbReference type="EnsemblMetazoa" id="G32479.1">
    <property type="protein sequence ID" value="G32479.1:cds"/>
    <property type="gene ID" value="G32479"/>
</dbReference>
<keyword evidence="1" id="KW-0479">Metal-binding</keyword>
<dbReference type="SUPFAM" id="SSF49503">
    <property type="entry name" value="Cupredoxins"/>
    <property type="match status" value="1"/>
</dbReference>
<dbReference type="InterPro" id="IPR001117">
    <property type="entry name" value="Cu-oxidase_2nd"/>
</dbReference>
<sequence length="156" mass="17982">MPEAYTRPDSHTKDNVKPSKNYRFRIINAATFVSFRFSIDEHLLRVIATDGHDVEPEAAQSVVIANRERYDVCVKTKMNSRKNFFIRAESMELKSQYLDPIYTGVVKAVLRYEDAPESLPDTTRQKCTRENACKVINCPNKLYPEADHVDYFSVAN</sequence>
<keyword evidence="6" id="KW-1185">Reference proteome</keyword>
<protein>
    <recommendedName>
        <fullName evidence="4">Plastocyanin-like domain-containing protein</fullName>
    </recommendedName>
</protein>
<evidence type="ECO:0000313" key="6">
    <source>
        <dbReference type="Proteomes" id="UP000005408"/>
    </source>
</evidence>
<reference evidence="5" key="1">
    <citation type="submission" date="2022-08" db="UniProtKB">
        <authorList>
            <consortium name="EnsemblMetazoa"/>
        </authorList>
    </citation>
    <scope>IDENTIFICATION</scope>
    <source>
        <strain evidence="5">05x7-T-G4-1.051#20</strain>
    </source>
</reference>
<dbReference type="PANTHER" id="PTHR11709">
    <property type="entry name" value="MULTI-COPPER OXIDASE"/>
    <property type="match status" value="1"/>
</dbReference>
<evidence type="ECO:0000256" key="3">
    <source>
        <dbReference type="ARBA" id="ARBA00023008"/>
    </source>
</evidence>
<dbReference type="GO" id="GO:0046872">
    <property type="term" value="F:metal ion binding"/>
    <property type="evidence" value="ECO:0007669"/>
    <property type="project" value="UniProtKB-KW"/>
</dbReference>
<proteinExistence type="predicted"/>
<name>A0A8W8MIJ2_MAGGI</name>
<dbReference type="GO" id="GO:0016491">
    <property type="term" value="F:oxidoreductase activity"/>
    <property type="evidence" value="ECO:0007669"/>
    <property type="project" value="UniProtKB-KW"/>
</dbReference>
<dbReference type="Pfam" id="PF00394">
    <property type="entry name" value="Cu-oxidase"/>
    <property type="match status" value="1"/>
</dbReference>
<evidence type="ECO:0000256" key="2">
    <source>
        <dbReference type="ARBA" id="ARBA00023002"/>
    </source>
</evidence>
<accession>A0A8W8MIJ2</accession>
<evidence type="ECO:0000259" key="4">
    <source>
        <dbReference type="Pfam" id="PF00394"/>
    </source>
</evidence>
<feature type="domain" description="Plastocyanin-like" evidence="4">
    <location>
        <begin position="13"/>
        <end position="114"/>
    </location>
</feature>
<dbReference type="PANTHER" id="PTHR11709:SF394">
    <property type="entry name" value="FI03373P-RELATED"/>
    <property type="match status" value="1"/>
</dbReference>
<dbReference type="Proteomes" id="UP000005408">
    <property type="component" value="Unassembled WGS sequence"/>
</dbReference>
<organism evidence="5 6">
    <name type="scientific">Magallana gigas</name>
    <name type="common">Pacific oyster</name>
    <name type="synonym">Crassostrea gigas</name>
    <dbReference type="NCBI Taxonomy" id="29159"/>
    <lineage>
        <taxon>Eukaryota</taxon>
        <taxon>Metazoa</taxon>
        <taxon>Spiralia</taxon>
        <taxon>Lophotrochozoa</taxon>
        <taxon>Mollusca</taxon>
        <taxon>Bivalvia</taxon>
        <taxon>Autobranchia</taxon>
        <taxon>Pteriomorphia</taxon>
        <taxon>Ostreida</taxon>
        <taxon>Ostreoidea</taxon>
        <taxon>Ostreidae</taxon>
        <taxon>Magallana</taxon>
    </lineage>
</organism>
<keyword evidence="3" id="KW-0186">Copper</keyword>
<dbReference type="Gene3D" id="2.60.40.420">
    <property type="entry name" value="Cupredoxins - blue copper proteins"/>
    <property type="match status" value="1"/>
</dbReference>
<evidence type="ECO:0000256" key="1">
    <source>
        <dbReference type="ARBA" id="ARBA00022723"/>
    </source>
</evidence>
<dbReference type="InterPro" id="IPR045087">
    <property type="entry name" value="Cu-oxidase_fam"/>
</dbReference>
<evidence type="ECO:0000313" key="5">
    <source>
        <dbReference type="EnsemblMetazoa" id="G32479.1:cds"/>
    </source>
</evidence>
<keyword evidence="2" id="KW-0560">Oxidoreductase</keyword>
<dbReference type="InterPro" id="IPR008972">
    <property type="entry name" value="Cupredoxin"/>
</dbReference>